<dbReference type="EMBL" id="CAJVPY010000106">
    <property type="protein sequence ID" value="CAG8450233.1"/>
    <property type="molecule type" value="Genomic_DNA"/>
</dbReference>
<gene>
    <name evidence="1" type="ORF">DERYTH_LOCUS471</name>
</gene>
<proteinExistence type="predicted"/>
<evidence type="ECO:0000313" key="1">
    <source>
        <dbReference type="EMBL" id="CAG8450233.1"/>
    </source>
</evidence>
<protein>
    <submittedName>
        <fullName evidence="1">13398_t:CDS:1</fullName>
    </submittedName>
</protein>
<dbReference type="Proteomes" id="UP000789405">
    <property type="component" value="Unassembled WGS sequence"/>
</dbReference>
<reference evidence="1" key="1">
    <citation type="submission" date="2021-06" db="EMBL/GenBank/DDBJ databases">
        <authorList>
            <person name="Kallberg Y."/>
            <person name="Tangrot J."/>
            <person name="Rosling A."/>
        </authorList>
    </citation>
    <scope>NUCLEOTIDE SEQUENCE</scope>
    <source>
        <strain evidence="1">MA453B</strain>
    </source>
</reference>
<accession>A0A9N8VED1</accession>
<dbReference type="OrthoDB" id="2349350at2759"/>
<evidence type="ECO:0000313" key="2">
    <source>
        <dbReference type="Proteomes" id="UP000789405"/>
    </source>
</evidence>
<dbReference type="AlphaFoldDB" id="A0A9N8VED1"/>
<organism evidence="1 2">
    <name type="scientific">Dentiscutata erythropus</name>
    <dbReference type="NCBI Taxonomy" id="1348616"/>
    <lineage>
        <taxon>Eukaryota</taxon>
        <taxon>Fungi</taxon>
        <taxon>Fungi incertae sedis</taxon>
        <taxon>Mucoromycota</taxon>
        <taxon>Glomeromycotina</taxon>
        <taxon>Glomeromycetes</taxon>
        <taxon>Diversisporales</taxon>
        <taxon>Gigasporaceae</taxon>
        <taxon>Dentiscutata</taxon>
    </lineage>
</organism>
<name>A0A9N8VED1_9GLOM</name>
<comment type="caution">
    <text evidence="1">The sequence shown here is derived from an EMBL/GenBank/DDBJ whole genome shotgun (WGS) entry which is preliminary data.</text>
</comment>
<sequence>MTKDGNKKLPNNNTNNDIMKGTIAGVLSFSDENKDRNVQGFQGVTFLIKVEKFQDEDTQARLFFIDGDPPEECDVPFDIKCKEINENNNVKNKSPFFRTNFFMINHPKKYEIYHKDKKIFAMIPEKNRYTIHNFDKPDNVKQYEVEKRVGKAINTVIKYECIV</sequence>
<keyword evidence="2" id="KW-1185">Reference proteome</keyword>